<dbReference type="InterPro" id="IPR041678">
    <property type="entry name" value="TetR_C_16"/>
</dbReference>
<evidence type="ECO:0000313" key="6">
    <source>
        <dbReference type="EMBL" id="MCO1658338.1"/>
    </source>
</evidence>
<dbReference type="PANTHER" id="PTHR30055:SF234">
    <property type="entry name" value="HTH-TYPE TRANSCRIPTIONAL REGULATOR BETI"/>
    <property type="match status" value="1"/>
</dbReference>
<feature type="domain" description="HTH tetR-type" evidence="5">
    <location>
        <begin position="17"/>
        <end position="77"/>
    </location>
</feature>
<keyword evidence="3" id="KW-0804">Transcription</keyword>
<dbReference type="InterPro" id="IPR009057">
    <property type="entry name" value="Homeodomain-like_sf"/>
</dbReference>
<protein>
    <submittedName>
        <fullName evidence="6">TetR family transcriptional regulator</fullName>
    </submittedName>
</protein>
<dbReference type="Proteomes" id="UP001165283">
    <property type="component" value="Unassembled WGS sequence"/>
</dbReference>
<organism evidence="6 7">
    <name type="scientific">Pseudonocardia humida</name>
    <dbReference type="NCBI Taxonomy" id="2800819"/>
    <lineage>
        <taxon>Bacteria</taxon>
        <taxon>Bacillati</taxon>
        <taxon>Actinomycetota</taxon>
        <taxon>Actinomycetes</taxon>
        <taxon>Pseudonocardiales</taxon>
        <taxon>Pseudonocardiaceae</taxon>
        <taxon>Pseudonocardia</taxon>
    </lineage>
</organism>
<proteinExistence type="predicted"/>
<accession>A0ABT1A5Z6</accession>
<evidence type="ECO:0000313" key="7">
    <source>
        <dbReference type="Proteomes" id="UP001165283"/>
    </source>
</evidence>
<dbReference type="Gene3D" id="1.10.10.60">
    <property type="entry name" value="Homeodomain-like"/>
    <property type="match status" value="1"/>
</dbReference>
<keyword evidence="2 4" id="KW-0238">DNA-binding</keyword>
<gene>
    <name evidence="6" type="ORF">KDL28_25060</name>
</gene>
<evidence type="ECO:0000256" key="2">
    <source>
        <dbReference type="ARBA" id="ARBA00023125"/>
    </source>
</evidence>
<sequence length="193" mass="20318">MSTTGDLPARGRRRDRAATRAALLAAARRRFAAHGMDGVSVRDVAAEAGVDPALIFRYFGSKQALFTEAATVERDPVDVPAADLPLQLLRGVLDGAGRSGADHPLLALLRSSGHEQARLQLQRQMCEGFLDGFAELADGPDARLRAEMLGALLLGISVTRSVVRTPELAAADPARVEEVFAAMARAALGGPPA</sequence>
<dbReference type="InterPro" id="IPR001647">
    <property type="entry name" value="HTH_TetR"/>
</dbReference>
<keyword evidence="7" id="KW-1185">Reference proteome</keyword>
<keyword evidence="1" id="KW-0805">Transcription regulation</keyword>
<dbReference type="PROSITE" id="PS50977">
    <property type="entry name" value="HTH_TETR_2"/>
    <property type="match status" value="1"/>
</dbReference>
<dbReference type="InterPro" id="IPR036271">
    <property type="entry name" value="Tet_transcr_reg_TetR-rel_C_sf"/>
</dbReference>
<dbReference type="SUPFAM" id="SSF46689">
    <property type="entry name" value="Homeodomain-like"/>
    <property type="match status" value="1"/>
</dbReference>
<dbReference type="EMBL" id="JAGSOV010000053">
    <property type="protein sequence ID" value="MCO1658338.1"/>
    <property type="molecule type" value="Genomic_DNA"/>
</dbReference>
<evidence type="ECO:0000256" key="3">
    <source>
        <dbReference type="ARBA" id="ARBA00023163"/>
    </source>
</evidence>
<dbReference type="SUPFAM" id="SSF48498">
    <property type="entry name" value="Tetracyclin repressor-like, C-terminal domain"/>
    <property type="match status" value="1"/>
</dbReference>
<dbReference type="PANTHER" id="PTHR30055">
    <property type="entry name" value="HTH-TYPE TRANSCRIPTIONAL REGULATOR RUTR"/>
    <property type="match status" value="1"/>
</dbReference>
<comment type="caution">
    <text evidence="6">The sequence shown here is derived from an EMBL/GenBank/DDBJ whole genome shotgun (WGS) entry which is preliminary data.</text>
</comment>
<evidence type="ECO:0000256" key="4">
    <source>
        <dbReference type="PROSITE-ProRule" id="PRU00335"/>
    </source>
</evidence>
<dbReference type="Pfam" id="PF17920">
    <property type="entry name" value="TetR_C_16"/>
    <property type="match status" value="1"/>
</dbReference>
<dbReference type="RefSeq" id="WP_252442182.1">
    <property type="nucleotide sequence ID" value="NZ_JAGSOV010000053.1"/>
</dbReference>
<dbReference type="Gene3D" id="1.10.357.10">
    <property type="entry name" value="Tetracycline Repressor, domain 2"/>
    <property type="match status" value="1"/>
</dbReference>
<dbReference type="PRINTS" id="PR00455">
    <property type="entry name" value="HTHTETR"/>
</dbReference>
<name>A0ABT1A5Z6_9PSEU</name>
<reference evidence="6" key="1">
    <citation type="submission" date="2021-04" db="EMBL/GenBank/DDBJ databases">
        <title>Pseudonocardia sp. nov., isolated from sandy soil of mangrove forest.</title>
        <authorList>
            <person name="Zan Z."/>
            <person name="Huang R."/>
            <person name="Liu W."/>
        </authorList>
    </citation>
    <scope>NUCLEOTIDE SEQUENCE</scope>
    <source>
        <strain evidence="6">S2-4</strain>
    </source>
</reference>
<dbReference type="InterPro" id="IPR050109">
    <property type="entry name" value="HTH-type_TetR-like_transc_reg"/>
</dbReference>
<evidence type="ECO:0000256" key="1">
    <source>
        <dbReference type="ARBA" id="ARBA00023015"/>
    </source>
</evidence>
<feature type="DNA-binding region" description="H-T-H motif" evidence="4">
    <location>
        <begin position="40"/>
        <end position="59"/>
    </location>
</feature>
<dbReference type="Pfam" id="PF00440">
    <property type="entry name" value="TetR_N"/>
    <property type="match status" value="1"/>
</dbReference>
<evidence type="ECO:0000259" key="5">
    <source>
        <dbReference type="PROSITE" id="PS50977"/>
    </source>
</evidence>